<reference evidence="9" key="1">
    <citation type="submission" date="2020-07" db="EMBL/GenBank/DDBJ databases">
        <authorList>
            <person name="Camacho E."/>
        </authorList>
    </citation>
    <scope>NUCLEOTIDE SEQUENCE</scope>
    <source>
        <strain evidence="9">MPO218</strain>
    </source>
</reference>
<feature type="transmembrane region" description="Helical" evidence="7">
    <location>
        <begin position="102"/>
        <end position="121"/>
    </location>
</feature>
<keyword evidence="3 7" id="KW-0812">Transmembrane</keyword>
<accession>A0A975HDP4</accession>
<feature type="transmembrane region" description="Helical" evidence="7">
    <location>
        <begin position="127"/>
        <end position="153"/>
    </location>
</feature>
<dbReference type="EMBL" id="CP059319">
    <property type="protein sequence ID" value="QTH21478.1"/>
    <property type="molecule type" value="Genomic_DNA"/>
</dbReference>
<dbReference type="AlphaFoldDB" id="A0A975HDP4"/>
<feature type="transmembrane region" description="Helical" evidence="7">
    <location>
        <begin position="253"/>
        <end position="274"/>
    </location>
</feature>
<evidence type="ECO:0000256" key="2">
    <source>
        <dbReference type="ARBA" id="ARBA00022448"/>
    </source>
</evidence>
<evidence type="ECO:0000256" key="3">
    <source>
        <dbReference type="ARBA" id="ARBA00022692"/>
    </source>
</evidence>
<evidence type="ECO:0000256" key="4">
    <source>
        <dbReference type="ARBA" id="ARBA00022989"/>
    </source>
</evidence>
<comment type="subcellular location">
    <subcellularLocation>
        <location evidence="1">Membrane</location>
        <topology evidence="1">Multi-pass membrane protein</topology>
    </subcellularLocation>
</comment>
<feature type="transmembrane region" description="Helical" evidence="7">
    <location>
        <begin position="387"/>
        <end position="408"/>
    </location>
</feature>
<dbReference type="InterPro" id="IPR036259">
    <property type="entry name" value="MFS_trans_sf"/>
</dbReference>
<dbReference type="PANTHER" id="PTHR23505:SF79">
    <property type="entry name" value="PROTEIN SPINSTER"/>
    <property type="match status" value="1"/>
</dbReference>
<gene>
    <name evidence="9" type="ORF">HRJ34_24690</name>
</gene>
<feature type="transmembrane region" description="Helical" evidence="7">
    <location>
        <begin position="31"/>
        <end position="52"/>
    </location>
</feature>
<dbReference type="Proteomes" id="UP000664914">
    <property type="component" value="Chromosome"/>
</dbReference>
<name>A0A975HDP4_9SPHN</name>
<evidence type="ECO:0000313" key="10">
    <source>
        <dbReference type="Proteomes" id="UP000664914"/>
    </source>
</evidence>
<feature type="transmembrane region" description="Helical" evidence="7">
    <location>
        <begin position="289"/>
        <end position="311"/>
    </location>
</feature>
<evidence type="ECO:0000256" key="1">
    <source>
        <dbReference type="ARBA" id="ARBA00004141"/>
    </source>
</evidence>
<feature type="transmembrane region" description="Helical" evidence="7">
    <location>
        <begin position="72"/>
        <end position="90"/>
    </location>
</feature>
<evidence type="ECO:0000256" key="7">
    <source>
        <dbReference type="SAM" id="Phobius"/>
    </source>
</evidence>
<sequence length="463" mass="48183">MGHERTVAALPPSPQRRAAAPAPAVETTSRYGWYVLGILTFVNLISATDRFLMGVIMVPLKTDLKLSDTSLGLLQGLAFALLYCAAGIPLGRIADTRSRRAMLSIGCVAWTFATGACAFATSFESLFAMRLIVGLGEASIMPAAISLIGAYIVRNRLGTATSIFMMGATGGKAVAFIGGGALLSLLAAQGGLMLLGAEFRPWQVLFLAAALPGIPAALILLTIREPARTGRRLAAGKAMAELWAHVARHRAGVLSFVVAGTCTILNAHLFAAWAPSFFVRRYGLDVGEAAMIVGVIVVAIGPLGGIAAGVIADRLLQRGVETAPLRVMVCAFMLAIPGTLLMVTTDSLTLALVGYAMAQIMVLAGGPQSYSGIQMLTPLRHRGIMSATYLALTTLAAMGLGPTTIGLFSDHVWTDPATGLGYSILTVLAIFSVVGLLALIVANRTFSAAVRAAQDANAAEDGR</sequence>
<dbReference type="GO" id="GO:0022857">
    <property type="term" value="F:transmembrane transporter activity"/>
    <property type="evidence" value="ECO:0007669"/>
    <property type="project" value="InterPro"/>
</dbReference>
<evidence type="ECO:0000313" key="9">
    <source>
        <dbReference type="EMBL" id="QTH21478.1"/>
    </source>
</evidence>
<evidence type="ECO:0000256" key="5">
    <source>
        <dbReference type="ARBA" id="ARBA00023136"/>
    </source>
</evidence>
<dbReference type="InterPro" id="IPR020846">
    <property type="entry name" value="MFS_dom"/>
</dbReference>
<dbReference type="PROSITE" id="PS50850">
    <property type="entry name" value="MFS"/>
    <property type="match status" value="1"/>
</dbReference>
<evidence type="ECO:0000256" key="6">
    <source>
        <dbReference type="SAM" id="MobiDB-lite"/>
    </source>
</evidence>
<protein>
    <submittedName>
        <fullName evidence="9">MFS transporter</fullName>
    </submittedName>
</protein>
<feature type="transmembrane region" description="Helical" evidence="7">
    <location>
        <begin position="323"/>
        <end position="342"/>
    </location>
</feature>
<feature type="domain" description="Major facilitator superfamily (MFS) profile" evidence="8">
    <location>
        <begin position="35"/>
        <end position="447"/>
    </location>
</feature>
<dbReference type="Pfam" id="PF07690">
    <property type="entry name" value="MFS_1"/>
    <property type="match status" value="1"/>
</dbReference>
<dbReference type="GO" id="GO:0016020">
    <property type="term" value="C:membrane"/>
    <property type="evidence" value="ECO:0007669"/>
    <property type="project" value="UniProtKB-SubCell"/>
</dbReference>
<dbReference type="SUPFAM" id="SSF103473">
    <property type="entry name" value="MFS general substrate transporter"/>
    <property type="match status" value="1"/>
</dbReference>
<dbReference type="PANTHER" id="PTHR23505">
    <property type="entry name" value="SPINSTER"/>
    <property type="match status" value="1"/>
</dbReference>
<keyword evidence="5 7" id="KW-0472">Membrane</keyword>
<feature type="region of interest" description="Disordered" evidence="6">
    <location>
        <begin position="1"/>
        <end position="21"/>
    </location>
</feature>
<dbReference type="InterPro" id="IPR044770">
    <property type="entry name" value="MFS_spinster-like"/>
</dbReference>
<keyword evidence="4 7" id="KW-1133">Transmembrane helix</keyword>
<evidence type="ECO:0000259" key="8">
    <source>
        <dbReference type="PROSITE" id="PS50850"/>
    </source>
</evidence>
<feature type="transmembrane region" description="Helical" evidence="7">
    <location>
        <begin position="202"/>
        <end position="223"/>
    </location>
</feature>
<dbReference type="InterPro" id="IPR011701">
    <property type="entry name" value="MFS"/>
</dbReference>
<keyword evidence="2" id="KW-0813">Transport</keyword>
<feature type="transmembrane region" description="Helical" evidence="7">
    <location>
        <begin position="348"/>
        <end position="366"/>
    </location>
</feature>
<feature type="transmembrane region" description="Helical" evidence="7">
    <location>
        <begin position="420"/>
        <end position="442"/>
    </location>
</feature>
<feature type="transmembrane region" description="Helical" evidence="7">
    <location>
        <begin position="174"/>
        <end position="196"/>
    </location>
</feature>
<reference evidence="9" key="2">
    <citation type="submission" date="2021-04" db="EMBL/GenBank/DDBJ databases">
        <title>Isolation and genomic analysis of the ibuprofen-degrading bacterium Sphingomonas strain MPO218.</title>
        <authorList>
            <person name="Aulestia M."/>
            <person name="Flores A."/>
            <person name="Mangas E.L."/>
            <person name="Perez-Pulido A.J."/>
            <person name="Santero E."/>
            <person name="Camacho E.M."/>
        </authorList>
    </citation>
    <scope>NUCLEOTIDE SEQUENCE</scope>
    <source>
        <strain evidence="9">MPO218</strain>
    </source>
</reference>
<proteinExistence type="predicted"/>
<organism evidence="9 10">
    <name type="scientific">Rhizorhabdus wittichii</name>
    <dbReference type="NCBI Taxonomy" id="160791"/>
    <lineage>
        <taxon>Bacteria</taxon>
        <taxon>Pseudomonadati</taxon>
        <taxon>Pseudomonadota</taxon>
        <taxon>Alphaproteobacteria</taxon>
        <taxon>Sphingomonadales</taxon>
        <taxon>Sphingomonadaceae</taxon>
        <taxon>Rhizorhabdus</taxon>
    </lineage>
</organism>
<dbReference type="RefSeq" id="WP_208632727.1">
    <property type="nucleotide sequence ID" value="NZ_CP059319.1"/>
</dbReference>
<dbReference type="Gene3D" id="1.20.1250.20">
    <property type="entry name" value="MFS general substrate transporter like domains"/>
    <property type="match status" value="2"/>
</dbReference>